<dbReference type="AlphaFoldDB" id="A0A6A4IPH5"/>
<evidence type="ECO:0008006" key="3">
    <source>
        <dbReference type="Google" id="ProtNLM"/>
    </source>
</evidence>
<dbReference type="Proteomes" id="UP000799118">
    <property type="component" value="Unassembled WGS sequence"/>
</dbReference>
<evidence type="ECO:0000313" key="2">
    <source>
        <dbReference type="Proteomes" id="UP000799118"/>
    </source>
</evidence>
<dbReference type="OrthoDB" id="3222238at2759"/>
<sequence length="258" mass="29239">MLPVEQLTTLIIASDIAISDAATSVYMDILPAFKGLVNLEISLQVHCQLTTSITSVARLLPALKSLKIDYRSPIHCYDFLRCLTSPLLERLSICGYLHHRDDMASTFTSIADFQRRSATSLSSLTLEYFDWDNVELFTKHLTETIGIFLDLQSLQLHIVQVNVDLLFRALTCSEGSQILLPKLTHLELQPYDRDTTRLSDGLTSMVLSRWWPDDERTTSAGLVRLQKVILRDFLYDEQITRISDLSGLKLSLDLCSLE</sequence>
<evidence type="ECO:0000313" key="1">
    <source>
        <dbReference type="EMBL" id="KAE9410205.1"/>
    </source>
</evidence>
<keyword evidence="2" id="KW-1185">Reference proteome</keyword>
<dbReference type="EMBL" id="ML769386">
    <property type="protein sequence ID" value="KAE9410205.1"/>
    <property type="molecule type" value="Genomic_DNA"/>
</dbReference>
<name>A0A6A4IPH5_9AGAR</name>
<accession>A0A6A4IPH5</accession>
<reference evidence="1" key="1">
    <citation type="journal article" date="2019" name="Environ. Microbiol.">
        <title>Fungal ecological strategies reflected in gene transcription - a case study of two litter decomposers.</title>
        <authorList>
            <person name="Barbi F."/>
            <person name="Kohler A."/>
            <person name="Barry K."/>
            <person name="Baskaran P."/>
            <person name="Daum C."/>
            <person name="Fauchery L."/>
            <person name="Ihrmark K."/>
            <person name="Kuo A."/>
            <person name="LaButti K."/>
            <person name="Lipzen A."/>
            <person name="Morin E."/>
            <person name="Grigoriev I.V."/>
            <person name="Henrissat B."/>
            <person name="Lindahl B."/>
            <person name="Martin F."/>
        </authorList>
    </citation>
    <scope>NUCLEOTIDE SEQUENCE</scope>
    <source>
        <strain evidence="1">JB14</strain>
    </source>
</reference>
<proteinExistence type="predicted"/>
<protein>
    <recommendedName>
        <fullName evidence="3">F-box domain-containing protein</fullName>
    </recommendedName>
</protein>
<organism evidence="1 2">
    <name type="scientific">Gymnopus androsaceus JB14</name>
    <dbReference type="NCBI Taxonomy" id="1447944"/>
    <lineage>
        <taxon>Eukaryota</taxon>
        <taxon>Fungi</taxon>
        <taxon>Dikarya</taxon>
        <taxon>Basidiomycota</taxon>
        <taxon>Agaricomycotina</taxon>
        <taxon>Agaricomycetes</taxon>
        <taxon>Agaricomycetidae</taxon>
        <taxon>Agaricales</taxon>
        <taxon>Marasmiineae</taxon>
        <taxon>Omphalotaceae</taxon>
        <taxon>Gymnopus</taxon>
    </lineage>
</organism>
<gene>
    <name evidence="1" type="ORF">BT96DRAFT_471831</name>
</gene>